<sequence length="110" mass="11904">MDVVGDEQRAAAWSDGTAQVRAAVVGGELVAGISGQRWRATSIGFGGVGRRQLATVVLGMVFILDLGAAMVRWLLWILVKHGFVIFGDCWLQVVMDWVIGGVFEIGFRLV</sequence>
<dbReference type="Proteomes" id="UP001457282">
    <property type="component" value="Unassembled WGS sequence"/>
</dbReference>
<proteinExistence type="predicted"/>
<evidence type="ECO:0000313" key="2">
    <source>
        <dbReference type="EMBL" id="KAK9943159.1"/>
    </source>
</evidence>
<keyword evidence="1" id="KW-0472">Membrane</keyword>
<evidence type="ECO:0000256" key="1">
    <source>
        <dbReference type="SAM" id="Phobius"/>
    </source>
</evidence>
<organism evidence="2 3">
    <name type="scientific">Rubus argutus</name>
    <name type="common">Southern blackberry</name>
    <dbReference type="NCBI Taxonomy" id="59490"/>
    <lineage>
        <taxon>Eukaryota</taxon>
        <taxon>Viridiplantae</taxon>
        <taxon>Streptophyta</taxon>
        <taxon>Embryophyta</taxon>
        <taxon>Tracheophyta</taxon>
        <taxon>Spermatophyta</taxon>
        <taxon>Magnoliopsida</taxon>
        <taxon>eudicotyledons</taxon>
        <taxon>Gunneridae</taxon>
        <taxon>Pentapetalae</taxon>
        <taxon>rosids</taxon>
        <taxon>fabids</taxon>
        <taxon>Rosales</taxon>
        <taxon>Rosaceae</taxon>
        <taxon>Rosoideae</taxon>
        <taxon>Rosoideae incertae sedis</taxon>
        <taxon>Rubus</taxon>
    </lineage>
</organism>
<accession>A0AAW1Y2R2</accession>
<comment type="caution">
    <text evidence="2">The sequence shown here is derived from an EMBL/GenBank/DDBJ whole genome shotgun (WGS) entry which is preliminary data.</text>
</comment>
<protein>
    <submittedName>
        <fullName evidence="2">Uncharacterized protein</fullName>
    </submittedName>
</protein>
<reference evidence="2 3" key="1">
    <citation type="journal article" date="2023" name="G3 (Bethesda)">
        <title>A chromosome-length genome assembly and annotation of blackberry (Rubus argutus, cv. 'Hillquist').</title>
        <authorList>
            <person name="Bruna T."/>
            <person name="Aryal R."/>
            <person name="Dudchenko O."/>
            <person name="Sargent D.J."/>
            <person name="Mead D."/>
            <person name="Buti M."/>
            <person name="Cavallini A."/>
            <person name="Hytonen T."/>
            <person name="Andres J."/>
            <person name="Pham M."/>
            <person name="Weisz D."/>
            <person name="Mascagni F."/>
            <person name="Usai G."/>
            <person name="Natali L."/>
            <person name="Bassil N."/>
            <person name="Fernandez G.E."/>
            <person name="Lomsadze A."/>
            <person name="Armour M."/>
            <person name="Olukolu B."/>
            <person name="Poorten T."/>
            <person name="Britton C."/>
            <person name="Davik J."/>
            <person name="Ashrafi H."/>
            <person name="Aiden E.L."/>
            <person name="Borodovsky M."/>
            <person name="Worthington M."/>
        </authorList>
    </citation>
    <scope>NUCLEOTIDE SEQUENCE [LARGE SCALE GENOMIC DNA]</scope>
    <source>
        <strain evidence="2">PI 553951</strain>
    </source>
</reference>
<keyword evidence="1" id="KW-0812">Transmembrane</keyword>
<evidence type="ECO:0000313" key="3">
    <source>
        <dbReference type="Proteomes" id="UP001457282"/>
    </source>
</evidence>
<name>A0AAW1Y2R2_RUBAR</name>
<dbReference type="EMBL" id="JBEDUW010000002">
    <property type="protein sequence ID" value="KAK9943159.1"/>
    <property type="molecule type" value="Genomic_DNA"/>
</dbReference>
<keyword evidence="3" id="KW-1185">Reference proteome</keyword>
<keyword evidence="1" id="KW-1133">Transmembrane helix</keyword>
<gene>
    <name evidence="2" type="ORF">M0R45_008777</name>
</gene>
<dbReference type="AlphaFoldDB" id="A0AAW1Y2R2"/>
<feature type="transmembrane region" description="Helical" evidence="1">
    <location>
        <begin position="53"/>
        <end position="77"/>
    </location>
</feature>
<feature type="transmembrane region" description="Helical" evidence="1">
    <location>
        <begin position="83"/>
        <end position="107"/>
    </location>
</feature>